<organism evidence="1">
    <name type="scientific">marine sediment metagenome</name>
    <dbReference type="NCBI Taxonomy" id="412755"/>
    <lineage>
        <taxon>unclassified sequences</taxon>
        <taxon>metagenomes</taxon>
        <taxon>ecological metagenomes</taxon>
    </lineage>
</organism>
<sequence length="29" mass="3336">MENKLPRIWEVNEPYPDVTSGALTEDIFA</sequence>
<accession>A0A0F9JZ77</accession>
<dbReference type="EMBL" id="LAZR01014966">
    <property type="protein sequence ID" value="KKM15183.1"/>
    <property type="molecule type" value="Genomic_DNA"/>
</dbReference>
<comment type="caution">
    <text evidence="1">The sequence shown here is derived from an EMBL/GenBank/DDBJ whole genome shotgun (WGS) entry which is preliminary data.</text>
</comment>
<protein>
    <submittedName>
        <fullName evidence="1">Uncharacterized protein</fullName>
    </submittedName>
</protein>
<evidence type="ECO:0000313" key="1">
    <source>
        <dbReference type="EMBL" id="KKM15183.1"/>
    </source>
</evidence>
<reference evidence="1" key="1">
    <citation type="journal article" date="2015" name="Nature">
        <title>Complex archaea that bridge the gap between prokaryotes and eukaryotes.</title>
        <authorList>
            <person name="Spang A."/>
            <person name="Saw J.H."/>
            <person name="Jorgensen S.L."/>
            <person name="Zaremba-Niedzwiedzka K."/>
            <person name="Martijn J."/>
            <person name="Lind A.E."/>
            <person name="van Eijk R."/>
            <person name="Schleper C."/>
            <person name="Guy L."/>
            <person name="Ettema T.J."/>
        </authorList>
    </citation>
    <scope>NUCLEOTIDE SEQUENCE</scope>
</reference>
<proteinExistence type="predicted"/>
<feature type="non-terminal residue" evidence="1">
    <location>
        <position position="29"/>
    </location>
</feature>
<name>A0A0F9JZ77_9ZZZZ</name>
<dbReference type="AlphaFoldDB" id="A0A0F9JZ77"/>
<gene>
    <name evidence="1" type="ORF">LCGC14_1698640</name>
</gene>